<organism evidence="1 2">
    <name type="scientific">Succiniclasticum ruminis</name>
    <dbReference type="NCBI Taxonomy" id="40841"/>
    <lineage>
        <taxon>Bacteria</taxon>
        <taxon>Bacillati</taxon>
        <taxon>Bacillota</taxon>
        <taxon>Negativicutes</taxon>
        <taxon>Acidaminococcales</taxon>
        <taxon>Acidaminococcaceae</taxon>
        <taxon>Succiniclasticum</taxon>
    </lineage>
</organism>
<sequence>MTVKLIASDMDDTLLNSNTKLSERNAAAIHKAIAKGIVFMIATGRMYVSVKPYADALGLDVPLVTYNGALVKGSKSGKVYYEHPLKLDTALELLAYCKEKGYYIQSYQGDELWVKEETVFSAEYERISGIKAKPVGEKLYHPEVAPYKLLAMTKPEEFQKVWQDIQQKFADKVTVTSSRDNFLELMEPGVNKWNAVKAVAASYGIRPEEVMCIGDSNNDLSMIENAGIGVAVANAKPAVQAAAKLVTASNDEDGVAEAIETVLQP</sequence>
<dbReference type="SFLD" id="SFLDS00003">
    <property type="entry name" value="Haloacid_Dehalogenase"/>
    <property type="match status" value="1"/>
</dbReference>
<evidence type="ECO:0000313" key="2">
    <source>
        <dbReference type="Proteomes" id="UP000198943"/>
    </source>
</evidence>
<dbReference type="AlphaFoldDB" id="A0A1G6NVJ5"/>
<dbReference type="GO" id="GO:0000287">
    <property type="term" value="F:magnesium ion binding"/>
    <property type="evidence" value="ECO:0007669"/>
    <property type="project" value="TreeGrafter"/>
</dbReference>
<name>A0A1G6NVJ5_9FIRM</name>
<dbReference type="PANTHER" id="PTHR10000">
    <property type="entry name" value="PHOSPHOSERINE PHOSPHATASE"/>
    <property type="match status" value="1"/>
</dbReference>
<dbReference type="InterPro" id="IPR036412">
    <property type="entry name" value="HAD-like_sf"/>
</dbReference>
<accession>A0A1G6NVJ5</accession>
<dbReference type="GO" id="GO:0016791">
    <property type="term" value="F:phosphatase activity"/>
    <property type="evidence" value="ECO:0007669"/>
    <property type="project" value="TreeGrafter"/>
</dbReference>
<dbReference type="GO" id="GO:0005829">
    <property type="term" value="C:cytosol"/>
    <property type="evidence" value="ECO:0007669"/>
    <property type="project" value="TreeGrafter"/>
</dbReference>
<reference evidence="2" key="1">
    <citation type="submission" date="2016-10" db="EMBL/GenBank/DDBJ databases">
        <authorList>
            <person name="Varghese N."/>
            <person name="Submissions S."/>
        </authorList>
    </citation>
    <scope>NUCLEOTIDE SEQUENCE [LARGE SCALE GENOMIC DNA]</scope>
    <source>
        <strain evidence="2">DSM 11005</strain>
    </source>
</reference>
<evidence type="ECO:0000313" key="1">
    <source>
        <dbReference type="EMBL" id="SDC71952.1"/>
    </source>
</evidence>
<evidence type="ECO:0008006" key="3">
    <source>
        <dbReference type="Google" id="ProtNLM"/>
    </source>
</evidence>
<dbReference type="PANTHER" id="PTHR10000:SF8">
    <property type="entry name" value="HAD SUPERFAMILY HYDROLASE-LIKE, TYPE 3"/>
    <property type="match status" value="1"/>
</dbReference>
<dbReference type="InterPro" id="IPR000150">
    <property type="entry name" value="Cof"/>
</dbReference>
<dbReference type="Gene3D" id="3.30.1240.10">
    <property type="match status" value="1"/>
</dbReference>
<dbReference type="InterPro" id="IPR023214">
    <property type="entry name" value="HAD_sf"/>
</dbReference>
<dbReference type="CDD" id="cd07516">
    <property type="entry name" value="HAD_Pase"/>
    <property type="match status" value="1"/>
</dbReference>
<dbReference type="Pfam" id="PF08282">
    <property type="entry name" value="Hydrolase_3"/>
    <property type="match status" value="1"/>
</dbReference>
<dbReference type="SFLD" id="SFLDG01144">
    <property type="entry name" value="C2.B.4:_PGP_Like"/>
    <property type="match status" value="1"/>
</dbReference>
<dbReference type="Gene3D" id="3.40.50.1000">
    <property type="entry name" value="HAD superfamily/HAD-like"/>
    <property type="match status" value="1"/>
</dbReference>
<dbReference type="EMBL" id="FMYW01000017">
    <property type="protein sequence ID" value="SDC71952.1"/>
    <property type="molecule type" value="Genomic_DNA"/>
</dbReference>
<dbReference type="Proteomes" id="UP000198943">
    <property type="component" value="Unassembled WGS sequence"/>
</dbReference>
<dbReference type="SFLD" id="SFLDG01140">
    <property type="entry name" value="C2.B:_Phosphomannomutase_and_P"/>
    <property type="match status" value="1"/>
</dbReference>
<protein>
    <recommendedName>
        <fullName evidence="3">Cof subfamily of IIB subfamily of haloacid dehalogenase superfamily/HAD-superfamily hydrolase, subfamily IIB</fullName>
    </recommendedName>
</protein>
<keyword evidence="2" id="KW-1185">Reference proteome</keyword>
<proteinExistence type="predicted"/>
<dbReference type="SUPFAM" id="SSF56784">
    <property type="entry name" value="HAD-like"/>
    <property type="match status" value="1"/>
</dbReference>
<gene>
    <name evidence="1" type="ORF">SAMN04487864_1178</name>
</gene>
<dbReference type="NCBIfam" id="TIGR00099">
    <property type="entry name" value="Cof-subfamily"/>
    <property type="match status" value="1"/>
</dbReference>
<dbReference type="InterPro" id="IPR006379">
    <property type="entry name" value="HAD-SF_hydro_IIB"/>
</dbReference>
<dbReference type="NCBIfam" id="TIGR01484">
    <property type="entry name" value="HAD-SF-IIB"/>
    <property type="match status" value="1"/>
</dbReference>
<dbReference type="RefSeq" id="WP_176760533.1">
    <property type="nucleotide sequence ID" value="NZ_FMYW01000017.1"/>
</dbReference>